<proteinExistence type="predicted"/>
<accession>A0AA88IVU3</accession>
<reference evidence="1" key="1">
    <citation type="submission" date="2023-07" db="EMBL/GenBank/DDBJ databases">
        <title>draft genome sequence of fig (Ficus carica).</title>
        <authorList>
            <person name="Takahashi T."/>
            <person name="Nishimura K."/>
        </authorList>
    </citation>
    <scope>NUCLEOTIDE SEQUENCE</scope>
</reference>
<gene>
    <name evidence="1" type="ORF">TIFTF001_027987</name>
</gene>
<organism evidence="1 2">
    <name type="scientific">Ficus carica</name>
    <name type="common">Common fig</name>
    <dbReference type="NCBI Taxonomy" id="3494"/>
    <lineage>
        <taxon>Eukaryota</taxon>
        <taxon>Viridiplantae</taxon>
        <taxon>Streptophyta</taxon>
        <taxon>Embryophyta</taxon>
        <taxon>Tracheophyta</taxon>
        <taxon>Spermatophyta</taxon>
        <taxon>Magnoliopsida</taxon>
        <taxon>eudicotyledons</taxon>
        <taxon>Gunneridae</taxon>
        <taxon>Pentapetalae</taxon>
        <taxon>rosids</taxon>
        <taxon>fabids</taxon>
        <taxon>Rosales</taxon>
        <taxon>Moraceae</taxon>
        <taxon>Ficeae</taxon>
        <taxon>Ficus</taxon>
    </lineage>
</organism>
<keyword evidence="2" id="KW-1185">Reference proteome</keyword>
<protein>
    <submittedName>
        <fullName evidence="1">Uncharacterized protein</fullName>
    </submittedName>
</protein>
<evidence type="ECO:0000313" key="1">
    <source>
        <dbReference type="EMBL" id="GMN58893.1"/>
    </source>
</evidence>
<dbReference type="Proteomes" id="UP001187192">
    <property type="component" value="Unassembled WGS sequence"/>
</dbReference>
<sequence length="92" mass="10547">MLSYNYAYLVLFSCMSSSSIDLTISTEILDSEKMDAAGNHDRRRTMERELTRHDMLNGVSIPSNWPLDELPFCVESGMIWIVLRDGVVPNKY</sequence>
<name>A0AA88IVU3_FICCA</name>
<dbReference type="EMBL" id="BTGU01000082">
    <property type="protein sequence ID" value="GMN58893.1"/>
    <property type="molecule type" value="Genomic_DNA"/>
</dbReference>
<comment type="caution">
    <text evidence="1">The sequence shown here is derived from an EMBL/GenBank/DDBJ whole genome shotgun (WGS) entry which is preliminary data.</text>
</comment>
<dbReference type="AlphaFoldDB" id="A0AA88IVU3"/>
<evidence type="ECO:0000313" key="2">
    <source>
        <dbReference type="Proteomes" id="UP001187192"/>
    </source>
</evidence>